<accession>A0A9R0IGM4</accession>
<protein>
    <submittedName>
        <fullName evidence="2">Uncharacterized protein At1g66480</fullName>
    </submittedName>
</protein>
<dbReference type="PANTHER" id="PTHR33148">
    <property type="entry name" value="PLASTID MOVEMENT IMPAIRED PROTEIN-RELATED"/>
    <property type="match status" value="1"/>
</dbReference>
<gene>
    <name evidence="2" type="primary">LOC110788410</name>
</gene>
<evidence type="ECO:0000313" key="1">
    <source>
        <dbReference type="Proteomes" id="UP000813463"/>
    </source>
</evidence>
<dbReference type="AlphaFoldDB" id="A0A9R0IGM4"/>
<dbReference type="Pfam" id="PF14009">
    <property type="entry name" value="PADRE"/>
    <property type="match status" value="1"/>
</dbReference>
<proteinExistence type="predicted"/>
<organism evidence="1 2">
    <name type="scientific">Spinacia oleracea</name>
    <name type="common">Spinach</name>
    <dbReference type="NCBI Taxonomy" id="3562"/>
    <lineage>
        <taxon>Eukaryota</taxon>
        <taxon>Viridiplantae</taxon>
        <taxon>Streptophyta</taxon>
        <taxon>Embryophyta</taxon>
        <taxon>Tracheophyta</taxon>
        <taxon>Spermatophyta</taxon>
        <taxon>Magnoliopsida</taxon>
        <taxon>eudicotyledons</taxon>
        <taxon>Gunneridae</taxon>
        <taxon>Pentapetalae</taxon>
        <taxon>Caryophyllales</taxon>
        <taxon>Chenopodiaceae</taxon>
        <taxon>Chenopodioideae</taxon>
        <taxon>Anserineae</taxon>
        <taxon>Spinacia</taxon>
    </lineage>
</organism>
<dbReference type="GeneID" id="110788410"/>
<dbReference type="PANTHER" id="PTHR33148:SF3">
    <property type="entry name" value="DUF4228 DOMAIN PROTEIN"/>
    <property type="match status" value="1"/>
</dbReference>
<dbReference type="KEGG" id="soe:110788410"/>
<name>A0A9R0IGM4_SPIOL</name>
<keyword evidence="1" id="KW-1185">Reference proteome</keyword>
<evidence type="ECO:0000313" key="2">
    <source>
        <dbReference type="RefSeq" id="XP_021848747.1"/>
    </source>
</evidence>
<sequence length="239" mass="26534">MGNSLGAKKTAKIMKINGETMKFKTPIQAKDVVKEYPGHVVLESDAVKHYGIRAKPLDPFNNLEPKKLYFLVELPKFPHDHQHRVPRRVRSGIQMSAKDRLESLMLSRRSVSDLSIMGPATRVMVDGWVHDEGDQEGVAKDNNSSGLRLRMKLPKAEVERLLSENADQDMVAEKIMALCLGQNVTNSSTIDATAGISKGKEVINGVLDQPFARPTPGGYKKRVGFMPNRQSEIRLAMAS</sequence>
<dbReference type="Proteomes" id="UP000813463">
    <property type="component" value="Chromosome 3"/>
</dbReference>
<reference evidence="2" key="2">
    <citation type="submission" date="2025-08" db="UniProtKB">
        <authorList>
            <consortium name="RefSeq"/>
        </authorList>
    </citation>
    <scope>IDENTIFICATION</scope>
    <source>
        <tissue evidence="2">Leaf</tissue>
    </source>
</reference>
<dbReference type="InterPro" id="IPR025322">
    <property type="entry name" value="PADRE_dom"/>
</dbReference>
<reference evidence="1" key="1">
    <citation type="journal article" date="2021" name="Nat. Commun.">
        <title>Genomic analyses provide insights into spinach domestication and the genetic basis of agronomic traits.</title>
        <authorList>
            <person name="Cai X."/>
            <person name="Sun X."/>
            <person name="Xu C."/>
            <person name="Sun H."/>
            <person name="Wang X."/>
            <person name="Ge C."/>
            <person name="Zhang Z."/>
            <person name="Wang Q."/>
            <person name="Fei Z."/>
            <person name="Jiao C."/>
            <person name="Wang Q."/>
        </authorList>
    </citation>
    <scope>NUCLEOTIDE SEQUENCE [LARGE SCALE GENOMIC DNA]</scope>
    <source>
        <strain evidence="1">cv. Varoflay</strain>
    </source>
</reference>
<dbReference type="OrthoDB" id="676555at2759"/>
<dbReference type="RefSeq" id="XP_021848747.1">
    <property type="nucleotide sequence ID" value="XM_021993055.2"/>
</dbReference>